<keyword evidence="3" id="KW-1185">Reference proteome</keyword>
<sequence length="454" mass="51730">MNVDTLCESLNRELTAKQSRPLNPAETFVLRGIWQCQTYSQIAENVGYSSGYLTNVVAPELLHRLSDLIGQRLTKKNCRILLEKYATSYTNPQLQKQSPQPIAVSDNNPNQAFTPAFPSGAIAVDSPFYIPRPPIESQVCAEICKPGALVRIKAPRETGKTSLLLRVLDYAQRQGYRSVYLNLDQMDRAVCADLNRFLRSLCASVARQLQLEPKLDEYWDEDIGSKVSCTLYFRQHLLEQIQTPVVFALDELNQIFEYPSVAKDFLPLLRSWYEEAKRIPIWQNLRLIIAHSTEVYVPLQMNLSPFNVGLSTQLMGFTVDQVQQLAQRYGLNWSDGKSAAQLMALVGGHPALLHTTIYYLSRETQPLRQLLAMAFSPTGIYYHHLQGHWATLQQQPALLRAFHTVLSATEPVYLESSLAHQLNSMGMINLLENRVTVRCELYRQYFQTKMSLER</sequence>
<feature type="domain" description="vWA-MoxR associated protein N-terminal HTH" evidence="1">
    <location>
        <begin position="1"/>
        <end position="85"/>
    </location>
</feature>
<dbReference type="InterPro" id="IPR058651">
    <property type="entry name" value="HTH_VMAP-M9"/>
</dbReference>
<dbReference type="AlphaFoldDB" id="A0A8J7CZ02"/>
<dbReference type="Pfam" id="PF14516">
    <property type="entry name" value="AAA_35"/>
    <property type="match status" value="1"/>
</dbReference>
<accession>A0A8J7CZ02</accession>
<gene>
    <name evidence="2" type="ORF">IQ276_00265</name>
</gene>
<proteinExistence type="predicted"/>
<name>A0A8J7CZ02_DESMC</name>
<organism evidence="2 3">
    <name type="scientific">Desmonostoc muscorum LEGE 12446</name>
    <dbReference type="NCBI Taxonomy" id="1828758"/>
    <lineage>
        <taxon>Bacteria</taxon>
        <taxon>Bacillati</taxon>
        <taxon>Cyanobacteriota</taxon>
        <taxon>Cyanophyceae</taxon>
        <taxon>Nostocales</taxon>
        <taxon>Nostocaceae</taxon>
        <taxon>Desmonostoc</taxon>
    </lineage>
</organism>
<dbReference type="Pfam" id="PF26355">
    <property type="entry name" value="HTH_VMAP-M9"/>
    <property type="match status" value="1"/>
</dbReference>
<dbReference type="Proteomes" id="UP000622533">
    <property type="component" value="Unassembled WGS sequence"/>
</dbReference>
<evidence type="ECO:0000313" key="3">
    <source>
        <dbReference type="Proteomes" id="UP000622533"/>
    </source>
</evidence>
<comment type="caution">
    <text evidence="2">The sequence shown here is derived from an EMBL/GenBank/DDBJ whole genome shotgun (WGS) entry which is preliminary data.</text>
</comment>
<dbReference type="Gene3D" id="3.40.50.300">
    <property type="entry name" value="P-loop containing nucleotide triphosphate hydrolases"/>
    <property type="match status" value="1"/>
</dbReference>
<dbReference type="EMBL" id="JADEXS010000002">
    <property type="protein sequence ID" value="MBE9020942.1"/>
    <property type="molecule type" value="Genomic_DNA"/>
</dbReference>
<dbReference type="InterPro" id="IPR027417">
    <property type="entry name" value="P-loop_NTPase"/>
</dbReference>
<dbReference type="RefSeq" id="WP_193912690.1">
    <property type="nucleotide sequence ID" value="NZ_JADEXS020000001.1"/>
</dbReference>
<reference evidence="2" key="1">
    <citation type="submission" date="2020-10" db="EMBL/GenBank/DDBJ databases">
        <authorList>
            <person name="Castelo-Branco R."/>
            <person name="Eusebio N."/>
            <person name="Adriana R."/>
            <person name="Vieira A."/>
            <person name="Brugerolle De Fraissinette N."/>
            <person name="Rezende De Castro R."/>
            <person name="Schneider M.P."/>
            <person name="Vasconcelos V."/>
            <person name="Leao P.N."/>
        </authorList>
    </citation>
    <scope>NUCLEOTIDE SEQUENCE</scope>
    <source>
        <strain evidence="2">LEGE 12446</strain>
    </source>
</reference>
<protein>
    <submittedName>
        <fullName evidence="2">AAA-like domain-containing protein</fullName>
    </submittedName>
</protein>
<evidence type="ECO:0000259" key="1">
    <source>
        <dbReference type="Pfam" id="PF26355"/>
    </source>
</evidence>
<evidence type="ECO:0000313" key="2">
    <source>
        <dbReference type="EMBL" id="MBE9020942.1"/>
    </source>
</evidence>
<dbReference type="SUPFAM" id="SSF52540">
    <property type="entry name" value="P-loop containing nucleoside triphosphate hydrolases"/>
    <property type="match status" value="1"/>
</dbReference>